<proteinExistence type="predicted"/>
<evidence type="ECO:0000256" key="1">
    <source>
        <dbReference type="SAM" id="MobiDB-lite"/>
    </source>
</evidence>
<feature type="region of interest" description="Disordered" evidence="1">
    <location>
        <begin position="1"/>
        <end position="39"/>
    </location>
</feature>
<feature type="compositionally biased region" description="Polar residues" evidence="1">
    <location>
        <begin position="370"/>
        <end position="379"/>
    </location>
</feature>
<reference evidence="3 4" key="1">
    <citation type="submission" date="2018-11" db="EMBL/GenBank/DDBJ databases">
        <title>Deinococcus shelandsis sp. nov., isolated from South Shetland Islands soil of Antarctica.</title>
        <authorList>
            <person name="Tian J."/>
        </authorList>
    </citation>
    <scope>NUCLEOTIDE SEQUENCE [LARGE SCALE GENOMIC DNA]</scope>
    <source>
        <strain evidence="3 4">S14-83T</strain>
    </source>
</reference>
<dbReference type="Proteomes" id="UP000276417">
    <property type="component" value="Chromosome 2"/>
</dbReference>
<accession>A0A3G8YS99</accession>
<dbReference type="AlphaFoldDB" id="A0A3G8YS99"/>
<feature type="compositionally biased region" description="Low complexity" evidence="1">
    <location>
        <begin position="25"/>
        <end position="37"/>
    </location>
</feature>
<dbReference type="KEGG" id="dph:EHF33_14315"/>
<evidence type="ECO:0000313" key="4">
    <source>
        <dbReference type="Proteomes" id="UP000276417"/>
    </source>
</evidence>
<feature type="region of interest" description="Disordered" evidence="1">
    <location>
        <begin position="365"/>
        <end position="410"/>
    </location>
</feature>
<dbReference type="OrthoDB" id="64650at2"/>
<dbReference type="Pfam" id="PF13699">
    <property type="entry name" value="eCIS_core"/>
    <property type="match status" value="1"/>
</dbReference>
<keyword evidence="4" id="KW-1185">Reference proteome</keyword>
<dbReference type="InterPro" id="IPR025295">
    <property type="entry name" value="eCIS_core_dom"/>
</dbReference>
<organism evidence="3 4">
    <name type="scientific">Deinococcus psychrotolerans</name>
    <dbReference type="NCBI Taxonomy" id="2489213"/>
    <lineage>
        <taxon>Bacteria</taxon>
        <taxon>Thermotogati</taxon>
        <taxon>Deinococcota</taxon>
        <taxon>Deinococci</taxon>
        <taxon>Deinococcales</taxon>
        <taxon>Deinococcaceae</taxon>
        <taxon>Deinococcus</taxon>
    </lineage>
</organism>
<sequence>MSEYERRTKSKLPEATQAKSTAVFQPIRRAPQPAPAQFERVRQAALATKAAPTVPAAYQMTPQSVMTGVTAQRQAAQPVIEAAQLSRADQVATQQVTQRLAVQRRAMQESQTVLKLNGLEPKPEHQLQRSIPAPEAAVPHLTPVQRQALTETASNTIGSALTSHARYLPPATRVDVANQVVQRFKAQGLEAAPLQAVMLQRAPDDATHRAAEKAIDAQRQVEQRQAKEHSDHALLTHHAAVQRQLQQTEQQHAAQQGDAVARIEARRGGGQPLPAAVRKQLELGLNHDLTAVRLHTDGEADLIAKQMHAVAFTSGKDVYFQSGEFDPVNKLELLAHEVAHTVQQAKGQVGTGIDPDAGLEAEARQFGKQHAQTANQSEAKPQKNAVKPTSAANTMQRPVQRQAAPTTASPAVDQAKLAQLRRVLTEYKALVQAGKITPVQRHQVEQSLAAANSAVRRAERVAGQGSSVMAAAGIVGGGGSAVLIGDDVTVIGVADDVALPFVWLAAGGLLLIGHLMSSSTETQRSAWNAAQGNVDAAVATVGNVVMMAKRSRTETQAPPISVATTTTQDNKAQQHRGRLQVQGSDMARFPNGELSWAWTQPTPPTAVEAVAALAAMKSQLGKRELALRVDAFTKAEARIIYFQSTGGVSAIYRKTFQDANLPKGMGSARVDIEVLEGKAFI</sequence>
<evidence type="ECO:0000259" key="2">
    <source>
        <dbReference type="Pfam" id="PF13699"/>
    </source>
</evidence>
<feature type="domain" description="eCIS core" evidence="2">
    <location>
        <begin position="272"/>
        <end position="347"/>
    </location>
</feature>
<gene>
    <name evidence="3" type="ORF">EHF33_14315</name>
</gene>
<evidence type="ECO:0000313" key="3">
    <source>
        <dbReference type="EMBL" id="AZI44086.1"/>
    </source>
</evidence>
<protein>
    <submittedName>
        <fullName evidence="3">DUF4157 domain-containing protein</fullName>
    </submittedName>
</protein>
<dbReference type="EMBL" id="CP034184">
    <property type="protein sequence ID" value="AZI44086.1"/>
    <property type="molecule type" value="Genomic_DNA"/>
</dbReference>
<name>A0A3G8YS99_9DEIO</name>
<feature type="compositionally biased region" description="Polar residues" evidence="1">
    <location>
        <begin position="390"/>
        <end position="409"/>
    </location>
</feature>